<dbReference type="EMBL" id="PQLX01000003">
    <property type="protein sequence ID" value="POU65720.1"/>
    <property type="molecule type" value="Genomic_DNA"/>
</dbReference>
<evidence type="ECO:0000313" key="3">
    <source>
        <dbReference type="Proteomes" id="UP000237003"/>
    </source>
</evidence>
<protein>
    <submittedName>
        <fullName evidence="2">Uncharacterized protein</fullName>
    </submittedName>
</protein>
<name>A0A2S4RY37_CITAM</name>
<reference evidence="2 3" key="1">
    <citation type="submission" date="2018-01" db="EMBL/GenBank/DDBJ databases">
        <title>Complete genome sequences of 14 Citrobacter spp. isolated from plant in Canada.</title>
        <authorList>
            <person name="Bhandare S.G."/>
            <person name="Colavecchio A."/>
            <person name="Jeukens J."/>
            <person name="Emond-Rheault J.-G."/>
            <person name="Freschi L."/>
            <person name="Hamel J."/>
            <person name="Kukavica-Ibrulj I."/>
            <person name="Levesque R."/>
            <person name="Goodridge L."/>
        </authorList>
    </citation>
    <scope>NUCLEOTIDE SEQUENCE [LARGE SCALE GENOMIC DNA]</scope>
    <source>
        <strain evidence="2 3">S1285</strain>
    </source>
</reference>
<sequence>MCKSPTERNKHFWERSRASASIEFAFVFPIIVLLGLILIDFTFHFSSESKLARLTNSASSMLRERSTLYANREVVSYEDVSNLQKAVNILLGSDSLKGSVSIRVQTVHFSDTSTKNGKIVDGAKSIDLYVPADINSVEQKKCKGAFDINSAEVYKMSPWMEESVDKGKWAPLYQVTLCTKGRDSLFLNAMSSVGVIADTISTSNIVIPR</sequence>
<dbReference type="RefSeq" id="WP_103776067.1">
    <property type="nucleotide sequence ID" value="NZ_PQLX01000003.1"/>
</dbReference>
<feature type="transmembrane region" description="Helical" evidence="1">
    <location>
        <begin position="21"/>
        <end position="43"/>
    </location>
</feature>
<evidence type="ECO:0000256" key="1">
    <source>
        <dbReference type="SAM" id="Phobius"/>
    </source>
</evidence>
<evidence type="ECO:0000313" key="2">
    <source>
        <dbReference type="EMBL" id="POU65720.1"/>
    </source>
</evidence>
<keyword evidence="1" id="KW-1133">Transmembrane helix</keyword>
<dbReference type="AlphaFoldDB" id="A0A2S4RY37"/>
<dbReference type="InterPro" id="IPR031582">
    <property type="entry name" value="TadF"/>
</dbReference>
<keyword evidence="1" id="KW-0812">Transmembrane</keyword>
<keyword evidence="1" id="KW-0472">Membrane</keyword>
<proteinExistence type="predicted"/>
<gene>
    <name evidence="2" type="ORF">C3430_10465</name>
</gene>
<comment type="caution">
    <text evidence="2">The sequence shown here is derived from an EMBL/GenBank/DDBJ whole genome shotgun (WGS) entry which is preliminary data.</text>
</comment>
<dbReference type="Pfam" id="PF16964">
    <property type="entry name" value="TadF"/>
    <property type="match status" value="1"/>
</dbReference>
<dbReference type="Proteomes" id="UP000237003">
    <property type="component" value="Unassembled WGS sequence"/>
</dbReference>
<dbReference type="OrthoDB" id="7059416at2"/>
<accession>A0A2S4RY37</accession>
<organism evidence="2 3">
    <name type="scientific">Citrobacter amalonaticus</name>
    <dbReference type="NCBI Taxonomy" id="35703"/>
    <lineage>
        <taxon>Bacteria</taxon>
        <taxon>Pseudomonadati</taxon>
        <taxon>Pseudomonadota</taxon>
        <taxon>Gammaproteobacteria</taxon>
        <taxon>Enterobacterales</taxon>
        <taxon>Enterobacteriaceae</taxon>
        <taxon>Citrobacter</taxon>
    </lineage>
</organism>